<dbReference type="GO" id="GO:0003899">
    <property type="term" value="F:DNA-directed RNA polymerase activity"/>
    <property type="evidence" value="ECO:0007669"/>
    <property type="project" value="UniProtKB-EC"/>
</dbReference>
<dbReference type="SUPFAM" id="SSF51294">
    <property type="entry name" value="Hedgehog/intein (Hint) domain"/>
    <property type="match status" value="1"/>
</dbReference>
<reference evidence="15" key="1">
    <citation type="submission" date="2022-10" db="EMBL/GenBank/DDBJ databases">
        <title>Novel sulphate-reducing endosymbionts in the free-living metamonad Anaeramoeba.</title>
        <authorList>
            <person name="Jerlstrom-Hultqvist J."/>
            <person name="Cepicka I."/>
            <person name="Gallot-Lavallee L."/>
            <person name="Salas-Leiva D."/>
            <person name="Curtis B.A."/>
            <person name="Zahonova K."/>
            <person name="Pipaliya S."/>
            <person name="Dacks J."/>
            <person name="Roger A.J."/>
        </authorList>
    </citation>
    <scope>NUCLEOTIDE SEQUENCE</scope>
    <source>
        <strain evidence="15">BMAN</strain>
    </source>
</reference>
<dbReference type="GO" id="GO:0006351">
    <property type="term" value="P:DNA-templated transcription"/>
    <property type="evidence" value="ECO:0007669"/>
    <property type="project" value="InterPro"/>
</dbReference>
<keyword evidence="5 12" id="KW-0548">Nucleotidyltransferase</keyword>
<dbReference type="Proteomes" id="UP001149090">
    <property type="component" value="Unassembled WGS sequence"/>
</dbReference>
<keyword evidence="16" id="KW-1185">Reference proteome</keyword>
<dbReference type="SMART" id="SM00306">
    <property type="entry name" value="HintN"/>
    <property type="match status" value="1"/>
</dbReference>
<comment type="similarity">
    <text evidence="2 12">Belongs to the RNA polymerase beta' chain family.</text>
</comment>
<protein>
    <recommendedName>
        <fullName evidence="12">DNA-directed RNA polymerase subunit</fullName>
        <ecNumber evidence="12">2.7.7.6</ecNumber>
    </recommendedName>
</protein>
<dbReference type="OMA" id="RQAFIYD"/>
<evidence type="ECO:0000256" key="3">
    <source>
        <dbReference type="ARBA" id="ARBA00022478"/>
    </source>
</evidence>
<dbReference type="GO" id="GO:0003677">
    <property type="term" value="F:DNA binding"/>
    <property type="evidence" value="ECO:0007669"/>
    <property type="project" value="UniProtKB-KW"/>
</dbReference>
<comment type="catalytic activity">
    <reaction evidence="11 12">
        <text>RNA(n) + a ribonucleoside 5'-triphosphate = RNA(n+1) + diphosphate</text>
        <dbReference type="Rhea" id="RHEA:21248"/>
        <dbReference type="Rhea" id="RHEA-COMP:14527"/>
        <dbReference type="Rhea" id="RHEA-COMP:17342"/>
        <dbReference type="ChEBI" id="CHEBI:33019"/>
        <dbReference type="ChEBI" id="CHEBI:61557"/>
        <dbReference type="ChEBI" id="CHEBI:140395"/>
        <dbReference type="EC" id="2.7.7.6"/>
    </reaction>
</comment>
<dbReference type="GO" id="GO:0005665">
    <property type="term" value="C:RNA polymerase II, core complex"/>
    <property type="evidence" value="ECO:0007669"/>
    <property type="project" value="TreeGrafter"/>
</dbReference>
<dbReference type="CDD" id="cd00081">
    <property type="entry name" value="Hint"/>
    <property type="match status" value="1"/>
</dbReference>
<feature type="domain" description="Hint" evidence="13">
    <location>
        <begin position="497"/>
        <end position="601"/>
    </location>
</feature>
<dbReference type="InterPro" id="IPR036844">
    <property type="entry name" value="Hint_dom_sf"/>
</dbReference>
<dbReference type="Gene3D" id="4.10.860.120">
    <property type="entry name" value="RNA polymerase II, clamp domain"/>
    <property type="match status" value="1"/>
</dbReference>
<comment type="subcellular location">
    <subcellularLocation>
        <location evidence="1">Nucleus</location>
    </subcellularLocation>
</comment>
<dbReference type="Gene3D" id="3.30.1490.180">
    <property type="entry name" value="RNA polymerase ii"/>
    <property type="match status" value="1"/>
</dbReference>
<evidence type="ECO:0000256" key="5">
    <source>
        <dbReference type="ARBA" id="ARBA00022695"/>
    </source>
</evidence>
<dbReference type="GO" id="GO:0046872">
    <property type="term" value="F:metal ion binding"/>
    <property type="evidence" value="ECO:0007669"/>
    <property type="project" value="UniProtKB-KW"/>
</dbReference>
<evidence type="ECO:0000256" key="9">
    <source>
        <dbReference type="ARBA" id="ARBA00023125"/>
    </source>
</evidence>
<dbReference type="InterPro" id="IPR006141">
    <property type="entry name" value="Intein_N"/>
</dbReference>
<evidence type="ECO:0000256" key="12">
    <source>
        <dbReference type="RuleBase" id="RU004279"/>
    </source>
</evidence>
<dbReference type="PROSITE" id="PS50817">
    <property type="entry name" value="INTEIN_N_TER"/>
    <property type="match status" value="1"/>
</dbReference>
<keyword evidence="9" id="KW-0238">DNA-binding</keyword>
<evidence type="ECO:0000259" key="14">
    <source>
        <dbReference type="SMART" id="SM00663"/>
    </source>
</evidence>
<dbReference type="InterPro" id="IPR000722">
    <property type="entry name" value="RNA_pol_asu"/>
</dbReference>
<keyword evidence="10 12" id="KW-0804">Transcription</keyword>
<comment type="caution">
    <text evidence="15">The sequence shown here is derived from an EMBL/GenBank/DDBJ whole genome shotgun (WGS) entry which is preliminary data.</text>
</comment>
<organism evidence="15 16">
    <name type="scientific">Anaeramoeba ignava</name>
    <name type="common">Anaerobic marine amoeba</name>
    <dbReference type="NCBI Taxonomy" id="1746090"/>
    <lineage>
        <taxon>Eukaryota</taxon>
        <taxon>Metamonada</taxon>
        <taxon>Anaeramoebidae</taxon>
        <taxon>Anaeramoeba</taxon>
    </lineage>
</organism>
<evidence type="ECO:0000256" key="1">
    <source>
        <dbReference type="ARBA" id="ARBA00004123"/>
    </source>
</evidence>
<keyword evidence="3 12" id="KW-0240">DNA-directed RNA polymerase</keyword>
<dbReference type="GO" id="GO:0016539">
    <property type="term" value="P:intein-mediated protein splicing"/>
    <property type="evidence" value="ECO:0007669"/>
    <property type="project" value="InterPro"/>
</dbReference>
<evidence type="ECO:0000313" key="16">
    <source>
        <dbReference type="Proteomes" id="UP001149090"/>
    </source>
</evidence>
<dbReference type="EMBL" id="JAPDFW010000066">
    <property type="protein sequence ID" value="KAJ5075197.1"/>
    <property type="molecule type" value="Genomic_DNA"/>
</dbReference>
<dbReference type="InterPro" id="IPR006592">
    <property type="entry name" value="RNA_pol_N"/>
</dbReference>
<evidence type="ECO:0000256" key="6">
    <source>
        <dbReference type="ARBA" id="ARBA00022723"/>
    </source>
</evidence>
<evidence type="ECO:0000256" key="8">
    <source>
        <dbReference type="ARBA" id="ARBA00022842"/>
    </source>
</evidence>
<evidence type="ECO:0000259" key="13">
    <source>
        <dbReference type="SMART" id="SM00306"/>
    </source>
</evidence>
<name>A0A9Q0LLP0_ANAIG</name>
<dbReference type="Pfam" id="PF04997">
    <property type="entry name" value="RNA_pol_Rpb1_1"/>
    <property type="match status" value="1"/>
</dbReference>
<accession>A0A9Q0LLP0</accession>
<evidence type="ECO:0000313" key="15">
    <source>
        <dbReference type="EMBL" id="KAJ5075197.1"/>
    </source>
</evidence>
<dbReference type="PANTHER" id="PTHR19376:SF37">
    <property type="entry name" value="DNA-DIRECTED RNA POLYMERASE II SUBUNIT RPB1"/>
    <property type="match status" value="1"/>
</dbReference>
<keyword evidence="6" id="KW-0479">Metal-binding</keyword>
<dbReference type="EC" id="2.7.7.6" evidence="12"/>
<feature type="domain" description="RNA polymerase N-terminal" evidence="14">
    <location>
        <begin position="256"/>
        <end position="551"/>
    </location>
</feature>
<evidence type="ECO:0000256" key="2">
    <source>
        <dbReference type="ARBA" id="ARBA00006460"/>
    </source>
</evidence>
<dbReference type="InterPro" id="IPR003587">
    <property type="entry name" value="Hint_dom_N"/>
</dbReference>
<evidence type="ECO:0000256" key="7">
    <source>
        <dbReference type="ARBA" id="ARBA00022833"/>
    </source>
</evidence>
<dbReference type="FunFam" id="4.10.860.120:FF:000003">
    <property type="entry name" value="DNA-directed RNA polymerase subunit"/>
    <property type="match status" value="1"/>
</dbReference>
<keyword evidence="4 12" id="KW-0808">Transferase</keyword>
<dbReference type="SUPFAM" id="SSF64484">
    <property type="entry name" value="beta and beta-prime subunits of DNA dependent RNA-polymerase"/>
    <property type="match status" value="1"/>
</dbReference>
<dbReference type="Gene3D" id="2.170.16.10">
    <property type="entry name" value="Hedgehog/Intein (Hint) domain"/>
    <property type="match status" value="1"/>
</dbReference>
<proteinExistence type="inferred from homology"/>
<dbReference type="Gene3D" id="2.40.40.20">
    <property type="match status" value="1"/>
</dbReference>
<evidence type="ECO:0000256" key="4">
    <source>
        <dbReference type="ARBA" id="ARBA00022679"/>
    </source>
</evidence>
<dbReference type="InterPro" id="IPR007080">
    <property type="entry name" value="RNA_pol_Rpb1_1"/>
</dbReference>
<comment type="function">
    <text evidence="12">DNA-dependent RNA polymerase catalyzes the transcription of DNA into RNA using the four ribonucleoside triphosphates as substrates.</text>
</comment>
<dbReference type="InterPro" id="IPR045867">
    <property type="entry name" value="DNA-dir_RpoC_beta_prime"/>
</dbReference>
<dbReference type="InterPro" id="IPR044893">
    <property type="entry name" value="RNA_pol_Rpb1_clamp_domain"/>
</dbReference>
<keyword evidence="8" id="KW-0460">Magnesium</keyword>
<dbReference type="NCBIfam" id="TIGR01445">
    <property type="entry name" value="intein_Nterm"/>
    <property type="match status" value="1"/>
</dbReference>
<evidence type="ECO:0000256" key="10">
    <source>
        <dbReference type="ARBA" id="ARBA00023163"/>
    </source>
</evidence>
<dbReference type="AlphaFoldDB" id="A0A9Q0LLP0"/>
<keyword evidence="7" id="KW-0862">Zinc</keyword>
<dbReference type="Pfam" id="PF00623">
    <property type="entry name" value="RNA_pol_Rpb1_2"/>
    <property type="match status" value="1"/>
</dbReference>
<dbReference type="OrthoDB" id="8057140at2759"/>
<dbReference type="PANTHER" id="PTHR19376">
    <property type="entry name" value="DNA-DIRECTED RNA POLYMERASE"/>
    <property type="match status" value="1"/>
</dbReference>
<dbReference type="SMART" id="SM00663">
    <property type="entry name" value="RPOLA_N"/>
    <property type="match status" value="1"/>
</dbReference>
<sequence length="703" mass="80130">MDKNNVPLKKITRVQFGIFSADEIRSMSVAKIEHYEMYENNKPKTGGLADLRLGTSDNIRCETCGGGPNECIGHFGHIDLAKPVYHIGFLPKITKILSCVCNNCGRLLLEYDNPDFIDAIKTLKKQERFRVICKLASTKSLCLYVNDSRENEQNDSGYEYIRDPEVGRELFQEDPQYEDPKNPTGARVWRRRKGCNTSQPKISRKELKIYHGPRKSNDSQARKTLYKPEQVLDILRKITDSDWRAFGIDPKYTRPESMIVTCIPVPPPCVRPSVQADPMRRSQDDITYKLSDILKINRALEEKPKQGAILSEIDEMTNILQYHVATLITNEIPGMDPSIHRSGRPLKAFVQRLKGKEGRIRGNLMGKRVDFSARTVITPDPTIGIDEVGVPRSVALNMTYPEVVTPFNSHELYELVRNGPTQLNGANYIIRDDGTRHDLRFIQRESDLHLAVGYKVERHLRDGDVIVFNRQPSLHKMSMMGHKIRVMPYSTFRLNLSVCLHGNTPINTLFGTIPIRSISAFQNNSQIFSCRETNKSLQIYRSSIVKFHKISPSEFHYKCYEILTESGHCIKCTEEHPFITKNNSRITAKNLTTNDYLIVHNQKLPSVDFESGQKILSQKSIISHLQDFSAQQINNIINDLSRYHLLDIAKDDHRQILLAGLAGYLFRSAQSQTDIQTIQMDLQSLGIAADVQTVSIHYISKLS</sequence>
<gene>
    <name evidence="15" type="ORF">M0811_07550</name>
</gene>
<evidence type="ECO:0000256" key="11">
    <source>
        <dbReference type="ARBA" id="ARBA00048552"/>
    </source>
</evidence>